<feature type="transmembrane region" description="Helical" evidence="7">
    <location>
        <begin position="135"/>
        <end position="155"/>
    </location>
</feature>
<feature type="region of interest" description="Disordered" evidence="6">
    <location>
        <begin position="409"/>
        <end position="469"/>
    </location>
</feature>
<reference evidence="9" key="1">
    <citation type="submission" date="2019-11" db="UniProtKB">
        <authorList>
            <consortium name="WormBaseParasite"/>
        </authorList>
    </citation>
    <scope>IDENTIFICATION</scope>
</reference>
<keyword evidence="2 7" id="KW-0812">Transmembrane</keyword>
<dbReference type="Pfam" id="PF06814">
    <property type="entry name" value="GOST_TM"/>
    <property type="match status" value="1"/>
</dbReference>
<organism evidence="9">
    <name type="scientific">Mesocestoides corti</name>
    <name type="common">Flatworm</name>
    <dbReference type="NCBI Taxonomy" id="53468"/>
    <lineage>
        <taxon>Eukaryota</taxon>
        <taxon>Metazoa</taxon>
        <taxon>Spiralia</taxon>
        <taxon>Lophotrochozoa</taxon>
        <taxon>Platyhelminthes</taxon>
        <taxon>Cestoda</taxon>
        <taxon>Eucestoda</taxon>
        <taxon>Cyclophyllidea</taxon>
        <taxon>Mesocestoididae</taxon>
        <taxon>Mesocestoides</taxon>
    </lineage>
</organism>
<protein>
    <submittedName>
        <fullName evidence="9">Transmembrane protein 87A</fullName>
    </submittedName>
</protein>
<dbReference type="PANTHER" id="PTHR21229:SF1">
    <property type="entry name" value="GH17801P"/>
    <property type="match status" value="1"/>
</dbReference>
<evidence type="ECO:0000256" key="4">
    <source>
        <dbReference type="ARBA" id="ARBA00022989"/>
    </source>
</evidence>
<proteinExistence type="predicted"/>
<evidence type="ECO:0000256" key="7">
    <source>
        <dbReference type="SAM" id="Phobius"/>
    </source>
</evidence>
<dbReference type="AlphaFoldDB" id="A0A5K3FHS8"/>
<evidence type="ECO:0000313" key="9">
    <source>
        <dbReference type="WBParaSite" id="MCU_007931-RA"/>
    </source>
</evidence>
<keyword evidence="3" id="KW-0732">Signal</keyword>
<feature type="transmembrane region" description="Helical" evidence="7">
    <location>
        <begin position="239"/>
        <end position="259"/>
    </location>
</feature>
<sequence length="469" mass="53132">MGVPLHFTKSVYANTETVINVYCSKSVDAEISQFIYLSKCADAFADIKQDFNGSRFPSSVSPNVRLDRKDKTEFKCTPTSPWQVRHTASNEGNQMVGISVWCQNNGCDGVSVHVVADIKSDYGYLSAIEYPLRTFYGLLSLAYVLLGVLWLCFTFCHWKDLLRIQYYITLMISAGLIEELTSYGLYESLNRTGVTVKSALIFALIVSCLKRVLARFLLMIVCVGYGITKSRLGTAYRRIVWICVLYLFCCLLDGGLRMFHPRFDLSLTILLGALPLIAVDLAILWWCFSNLVSTLRETRMRRNKVKHELYRVFSGLLISVALVSVLFMCVSIILLHWNPCITAWRYIWFDETLWQILFFVILLAIVVLWRPSSTNKLYARSAFLDPDVEPPPEDLEELLLDAIVSGINDDSTAGGKEQKNYASEDDALRWAEENIPPSQPTKNEGGNQPARGSVSGFHQQQQQQQLKLD</sequence>
<evidence type="ECO:0000259" key="8">
    <source>
        <dbReference type="Pfam" id="PF06814"/>
    </source>
</evidence>
<dbReference type="InterPro" id="IPR053937">
    <property type="entry name" value="GOST_TM"/>
</dbReference>
<keyword evidence="5 7" id="KW-0472">Membrane</keyword>
<feature type="transmembrane region" description="Helical" evidence="7">
    <location>
        <begin position="265"/>
        <end position="288"/>
    </location>
</feature>
<dbReference type="InterPro" id="IPR009637">
    <property type="entry name" value="GPR107/GPR108-like"/>
</dbReference>
<evidence type="ECO:0000256" key="6">
    <source>
        <dbReference type="SAM" id="MobiDB-lite"/>
    </source>
</evidence>
<dbReference type="GO" id="GO:0042147">
    <property type="term" value="P:retrograde transport, endosome to Golgi"/>
    <property type="evidence" value="ECO:0007669"/>
    <property type="project" value="TreeGrafter"/>
</dbReference>
<feature type="transmembrane region" description="Helical" evidence="7">
    <location>
        <begin position="309"/>
        <end position="333"/>
    </location>
</feature>
<dbReference type="GO" id="GO:0005794">
    <property type="term" value="C:Golgi apparatus"/>
    <property type="evidence" value="ECO:0007669"/>
    <property type="project" value="TreeGrafter"/>
</dbReference>
<dbReference type="GO" id="GO:0016020">
    <property type="term" value="C:membrane"/>
    <property type="evidence" value="ECO:0007669"/>
    <property type="project" value="UniProtKB-SubCell"/>
</dbReference>
<evidence type="ECO:0000256" key="3">
    <source>
        <dbReference type="ARBA" id="ARBA00022729"/>
    </source>
</evidence>
<feature type="transmembrane region" description="Helical" evidence="7">
    <location>
        <begin position="167"/>
        <end position="186"/>
    </location>
</feature>
<comment type="subcellular location">
    <subcellularLocation>
        <location evidence="1">Membrane</location>
        <topology evidence="1">Multi-pass membrane protein</topology>
    </subcellularLocation>
</comment>
<evidence type="ECO:0000256" key="2">
    <source>
        <dbReference type="ARBA" id="ARBA00022692"/>
    </source>
</evidence>
<feature type="transmembrane region" description="Helical" evidence="7">
    <location>
        <begin position="198"/>
        <end position="227"/>
    </location>
</feature>
<dbReference type="PANTHER" id="PTHR21229">
    <property type="entry name" value="LUNG SEVEN TRANSMEMBRANE RECEPTOR"/>
    <property type="match status" value="1"/>
</dbReference>
<evidence type="ECO:0000256" key="5">
    <source>
        <dbReference type="ARBA" id="ARBA00023136"/>
    </source>
</evidence>
<dbReference type="GO" id="GO:0005829">
    <property type="term" value="C:cytosol"/>
    <property type="evidence" value="ECO:0007669"/>
    <property type="project" value="GOC"/>
</dbReference>
<name>A0A5K3FHS8_MESCO</name>
<feature type="compositionally biased region" description="Low complexity" evidence="6">
    <location>
        <begin position="459"/>
        <end position="469"/>
    </location>
</feature>
<keyword evidence="4 7" id="KW-1133">Transmembrane helix</keyword>
<feature type="transmembrane region" description="Helical" evidence="7">
    <location>
        <begin position="353"/>
        <end position="370"/>
    </location>
</feature>
<accession>A0A5K3FHS8</accession>
<evidence type="ECO:0000256" key="1">
    <source>
        <dbReference type="ARBA" id="ARBA00004141"/>
    </source>
</evidence>
<feature type="domain" description="GOST seven transmembrane" evidence="8">
    <location>
        <begin position="131"/>
        <end position="375"/>
    </location>
</feature>
<dbReference type="WBParaSite" id="MCU_007931-RA">
    <property type="protein sequence ID" value="MCU_007931-RA"/>
    <property type="gene ID" value="MCU_007931"/>
</dbReference>